<evidence type="ECO:0000313" key="2">
    <source>
        <dbReference type="EnsemblMetazoa" id="G34144.1:cds"/>
    </source>
</evidence>
<name>A0A8W8MLF4_MAGGI</name>
<feature type="transmembrane region" description="Helical" evidence="1">
    <location>
        <begin position="6"/>
        <end position="25"/>
    </location>
</feature>
<organism evidence="2 3">
    <name type="scientific">Magallana gigas</name>
    <name type="common">Pacific oyster</name>
    <name type="synonym">Crassostrea gigas</name>
    <dbReference type="NCBI Taxonomy" id="29159"/>
    <lineage>
        <taxon>Eukaryota</taxon>
        <taxon>Metazoa</taxon>
        <taxon>Spiralia</taxon>
        <taxon>Lophotrochozoa</taxon>
        <taxon>Mollusca</taxon>
        <taxon>Bivalvia</taxon>
        <taxon>Autobranchia</taxon>
        <taxon>Pteriomorphia</taxon>
        <taxon>Ostreida</taxon>
        <taxon>Ostreoidea</taxon>
        <taxon>Ostreidae</taxon>
        <taxon>Magallana</taxon>
    </lineage>
</organism>
<keyword evidence="1" id="KW-0812">Transmembrane</keyword>
<evidence type="ECO:0000256" key="1">
    <source>
        <dbReference type="SAM" id="Phobius"/>
    </source>
</evidence>
<sequence>MSGSTCSIFASYISILLCFIVLIEGRTIDINRLKRFTKSDICHGTFATLEPVENCPRNETDIERRSRGKKCGTYSQCQEDPLVYHCVRYEDRLVEVCAPKGLITGNCCAVFNRGVGRVVEDYNKPCSECPFKYQSADSIRYNTCIEPMAKPQTHQTNIESTTPTGKSESCCNAKRGKRDATCCSKVNISRNVNKVTDVPITKADSGYHPASEKEQNFPTAGTVTIIVLLLFVCCLTLLTWRNWSRLRECSGKNIDRNTPTKEIGSNEENIAATKANPENAVNELNPVEVPLIESYRKDDKNAETTSSQRLKGFREFIFGLIVVSGRTYLGRDGVHIEYAWFSPQ</sequence>
<dbReference type="AlphaFoldDB" id="A0A8W8MLF4"/>
<evidence type="ECO:0000313" key="3">
    <source>
        <dbReference type="Proteomes" id="UP000005408"/>
    </source>
</evidence>
<keyword evidence="1" id="KW-0472">Membrane</keyword>
<proteinExistence type="predicted"/>
<dbReference type="EnsemblMetazoa" id="G34144.1">
    <property type="protein sequence ID" value="G34144.1:cds"/>
    <property type="gene ID" value="G34144"/>
</dbReference>
<protein>
    <submittedName>
        <fullName evidence="2">Uncharacterized protein</fullName>
    </submittedName>
</protein>
<accession>A0A8W8MLF4</accession>
<keyword evidence="3" id="KW-1185">Reference proteome</keyword>
<feature type="transmembrane region" description="Helical" evidence="1">
    <location>
        <begin position="220"/>
        <end position="240"/>
    </location>
</feature>
<dbReference type="Proteomes" id="UP000005408">
    <property type="component" value="Unassembled WGS sequence"/>
</dbReference>
<reference evidence="2" key="1">
    <citation type="submission" date="2022-08" db="UniProtKB">
        <authorList>
            <consortium name="EnsemblMetazoa"/>
        </authorList>
    </citation>
    <scope>IDENTIFICATION</scope>
    <source>
        <strain evidence="2">05x7-T-G4-1.051#20</strain>
    </source>
</reference>
<keyword evidence="1" id="KW-1133">Transmembrane helix</keyword>